<name>A0A7X3BNZ8_STRPA</name>
<evidence type="ECO:0000313" key="8">
    <source>
        <dbReference type="EMBL" id="MTS53568.1"/>
    </source>
</evidence>
<feature type="region of interest" description="Disordered" evidence="6">
    <location>
        <begin position="321"/>
        <end position="500"/>
    </location>
</feature>
<gene>
    <name evidence="8" type="ORF">GMC94_01470</name>
</gene>
<sequence length="530" mass="56347">MKKMNLSRLVKVFFIVFLPLLFIVLSQSDMVKAGDVSNNISSLTVSSEEITDGGQTTVKFTFDEHAQKIQPGDTLKVNWTSSGTVFGVGFKKTIPLSIDGTYVGDMVITDGSATVTFNEAIKNLQNIRGWGEFEIEGHNDTATDKEHVGKFTIISGARKVELNVKKMATGVNSAPFYLKAGDMHANDPEHILWTLTINAMNLDVDGDVRVEDDIQGGHSLVKDSFSITTTGNKPGYYGGSTAIDDFLAAFPGATFTIDAAGKITVTIPQSEINKTGVLIFYQTKVENENQKNFLNNTKVWYHVKGEQAVVAKEVNASVANINANGGVDGDMTSTTTTTTTTTTTQEPTTTTTTTQEPTTTTTTTQEPTTTTTTTQEPTTTTTTVTTTDEPKTTSTTTEEPKTTVTTTDEPTTTSTTSEEPKTTVPTTPETPDTTPEEPGNHNSSEEDTTSTTTTTAEPKTSSSTTENPNKPSHSGTTTTPSAPGSNGGNNGGGRKSLLPNTGEVVASGLVFSGILVLAGAVGIKRKLTRQ</sequence>
<dbReference type="InterPro" id="IPR011252">
    <property type="entry name" value="Fibrogen-bd_dom1"/>
</dbReference>
<feature type="transmembrane region" description="Helical" evidence="7">
    <location>
        <begin position="504"/>
        <end position="523"/>
    </location>
</feature>
<dbReference type="NCBIfam" id="TIGR01167">
    <property type="entry name" value="LPXTG_anchor"/>
    <property type="match status" value="1"/>
</dbReference>
<dbReference type="SUPFAM" id="SSF49401">
    <property type="entry name" value="Bacterial adhesins"/>
    <property type="match status" value="2"/>
</dbReference>
<keyword evidence="4" id="KW-0732">Signal</keyword>
<dbReference type="InterPro" id="IPR008966">
    <property type="entry name" value="Adhesion_dom_sf"/>
</dbReference>
<keyword evidence="7" id="KW-0472">Membrane</keyword>
<keyword evidence="2" id="KW-0134">Cell wall</keyword>
<evidence type="ECO:0000256" key="5">
    <source>
        <dbReference type="ARBA" id="ARBA00023088"/>
    </source>
</evidence>
<reference evidence="8 9" key="1">
    <citation type="journal article" date="2019" name="Nat. Med.">
        <title>A library of human gut bacterial isolates paired with longitudinal multiomics data enables mechanistic microbiome research.</title>
        <authorList>
            <person name="Poyet M."/>
            <person name="Groussin M."/>
            <person name="Gibbons S.M."/>
            <person name="Avila-Pacheco J."/>
            <person name="Jiang X."/>
            <person name="Kearney S.M."/>
            <person name="Perrotta A.R."/>
            <person name="Berdy B."/>
            <person name="Zhao S."/>
            <person name="Lieberman T.D."/>
            <person name="Swanson P.K."/>
            <person name="Smith M."/>
            <person name="Roesemann S."/>
            <person name="Alexander J.E."/>
            <person name="Rich S.A."/>
            <person name="Livny J."/>
            <person name="Vlamakis H."/>
            <person name="Clish C."/>
            <person name="Bullock K."/>
            <person name="Deik A."/>
            <person name="Scott J."/>
            <person name="Pierce K.A."/>
            <person name="Xavier R.J."/>
            <person name="Alm E.J."/>
        </authorList>
    </citation>
    <scope>NUCLEOTIDE SEQUENCE [LARGE SCALE GENOMIC DNA]</scope>
    <source>
        <strain evidence="8 9">BIOML-A1</strain>
    </source>
</reference>
<keyword evidence="5" id="KW-0572">Peptidoglycan-anchor</keyword>
<organism evidence="8 9">
    <name type="scientific">Streptococcus parasanguinis</name>
    <dbReference type="NCBI Taxonomy" id="1318"/>
    <lineage>
        <taxon>Bacteria</taxon>
        <taxon>Bacillati</taxon>
        <taxon>Bacillota</taxon>
        <taxon>Bacilli</taxon>
        <taxon>Lactobacillales</taxon>
        <taxon>Streptococcaceae</taxon>
        <taxon>Streptococcus</taxon>
    </lineage>
</organism>
<dbReference type="Gene3D" id="2.60.40.740">
    <property type="match status" value="1"/>
</dbReference>
<evidence type="ECO:0000256" key="4">
    <source>
        <dbReference type="ARBA" id="ARBA00022729"/>
    </source>
</evidence>
<feature type="compositionally biased region" description="Low complexity" evidence="6">
    <location>
        <begin position="449"/>
        <end position="484"/>
    </location>
</feature>
<evidence type="ECO:0000256" key="3">
    <source>
        <dbReference type="ARBA" id="ARBA00022525"/>
    </source>
</evidence>
<comment type="caution">
    <text evidence="8">The sequence shown here is derived from an EMBL/GenBank/DDBJ whole genome shotgun (WGS) entry which is preliminary data.</text>
</comment>
<evidence type="ECO:0000256" key="2">
    <source>
        <dbReference type="ARBA" id="ARBA00022512"/>
    </source>
</evidence>
<keyword evidence="7" id="KW-1133">Transmembrane helix</keyword>
<comment type="subcellular location">
    <subcellularLocation>
        <location evidence="1">Secreted</location>
        <location evidence="1">Cell wall</location>
    </subcellularLocation>
</comment>
<dbReference type="AlphaFoldDB" id="A0A7X3BNZ8"/>
<keyword evidence="3" id="KW-0964">Secreted</keyword>
<dbReference type="RefSeq" id="WP_129824054.1">
    <property type="nucleotide sequence ID" value="NZ_RCYS01000001.1"/>
</dbReference>
<dbReference type="Gene3D" id="2.60.40.1280">
    <property type="match status" value="1"/>
</dbReference>
<evidence type="ECO:0000256" key="7">
    <source>
        <dbReference type="SAM" id="Phobius"/>
    </source>
</evidence>
<proteinExistence type="predicted"/>
<feature type="compositionally biased region" description="Low complexity" evidence="6">
    <location>
        <begin position="332"/>
        <end position="437"/>
    </location>
</feature>
<evidence type="ECO:0000256" key="6">
    <source>
        <dbReference type="SAM" id="MobiDB-lite"/>
    </source>
</evidence>
<protein>
    <submittedName>
        <fullName evidence="8">LPXTG cell wall anchor domain-containing protein</fullName>
    </submittedName>
</protein>
<dbReference type="Proteomes" id="UP000441330">
    <property type="component" value="Unassembled WGS sequence"/>
</dbReference>
<evidence type="ECO:0000256" key="1">
    <source>
        <dbReference type="ARBA" id="ARBA00004191"/>
    </source>
</evidence>
<evidence type="ECO:0000313" key="9">
    <source>
        <dbReference type="Proteomes" id="UP000441330"/>
    </source>
</evidence>
<dbReference type="EMBL" id="WMZJ01000001">
    <property type="protein sequence ID" value="MTS53568.1"/>
    <property type="molecule type" value="Genomic_DNA"/>
</dbReference>
<dbReference type="GO" id="GO:0007155">
    <property type="term" value="P:cell adhesion"/>
    <property type="evidence" value="ECO:0007669"/>
    <property type="project" value="InterPro"/>
</dbReference>
<feature type="compositionally biased region" description="Gly residues" evidence="6">
    <location>
        <begin position="485"/>
        <end position="494"/>
    </location>
</feature>
<accession>A0A7X3BNZ8</accession>
<keyword evidence="7" id="KW-0812">Transmembrane</keyword>